<dbReference type="AlphaFoldDB" id="A0A0N8PT14"/>
<feature type="non-terminal residue" evidence="5">
    <location>
        <position position="1"/>
    </location>
</feature>
<evidence type="ECO:0000256" key="1">
    <source>
        <dbReference type="ARBA" id="ARBA00023015"/>
    </source>
</evidence>
<dbReference type="GO" id="GO:0006355">
    <property type="term" value="P:regulation of DNA-templated transcription"/>
    <property type="evidence" value="ECO:0007669"/>
    <property type="project" value="InterPro"/>
</dbReference>
<sequence>DLLARQRLLAETGGRTGRLIEILSLQALALDAQGVSAEAEAVLSQAISLARPEGYLRVFLDLGQPFRNLLEQTSACSSGVGPTASALLKRFQQASGAQTIPLPPSPAETTIDPLTARELEVLRLLAEGLSNKEIADRLVVSPGTVKQHLKNIGRKLDVHGRMQTVRRGHELKLL</sequence>
<keyword evidence="6" id="KW-1185">Reference proteome</keyword>
<name>A0A0N8PT14_9CHLR</name>
<keyword evidence="2" id="KW-0238">DNA-binding</keyword>
<keyword evidence="1" id="KW-0805">Transcription regulation</keyword>
<dbReference type="CDD" id="cd06170">
    <property type="entry name" value="LuxR_C_like"/>
    <property type="match status" value="1"/>
</dbReference>
<dbReference type="PANTHER" id="PTHR44688:SF16">
    <property type="entry name" value="DNA-BINDING TRANSCRIPTIONAL ACTIVATOR DEVR_DOSR"/>
    <property type="match status" value="1"/>
</dbReference>
<dbReference type="PANTHER" id="PTHR44688">
    <property type="entry name" value="DNA-BINDING TRANSCRIPTIONAL ACTIVATOR DEVR_DOSR"/>
    <property type="match status" value="1"/>
</dbReference>
<evidence type="ECO:0000259" key="4">
    <source>
        <dbReference type="PROSITE" id="PS50043"/>
    </source>
</evidence>
<dbReference type="Gene3D" id="1.25.40.10">
    <property type="entry name" value="Tetratricopeptide repeat domain"/>
    <property type="match status" value="1"/>
</dbReference>
<evidence type="ECO:0000313" key="6">
    <source>
        <dbReference type="Proteomes" id="UP000050509"/>
    </source>
</evidence>
<feature type="domain" description="HTH luxR-type" evidence="4">
    <location>
        <begin position="107"/>
        <end position="172"/>
    </location>
</feature>
<keyword evidence="3" id="KW-0804">Transcription</keyword>
<dbReference type="PROSITE" id="PS50043">
    <property type="entry name" value="HTH_LUXR_2"/>
    <property type="match status" value="1"/>
</dbReference>
<dbReference type="PROSITE" id="PS00622">
    <property type="entry name" value="HTH_LUXR_1"/>
    <property type="match status" value="1"/>
</dbReference>
<dbReference type="InterPro" id="IPR011990">
    <property type="entry name" value="TPR-like_helical_dom_sf"/>
</dbReference>
<dbReference type="Gene3D" id="1.10.10.10">
    <property type="entry name" value="Winged helix-like DNA-binding domain superfamily/Winged helix DNA-binding domain"/>
    <property type="match status" value="1"/>
</dbReference>
<dbReference type="Proteomes" id="UP000050509">
    <property type="component" value="Unassembled WGS sequence"/>
</dbReference>
<comment type="caution">
    <text evidence="5">The sequence shown here is derived from an EMBL/GenBank/DDBJ whole genome shotgun (WGS) entry which is preliminary data.</text>
</comment>
<dbReference type="EMBL" id="LJCR01000086">
    <property type="protein sequence ID" value="KPV54253.1"/>
    <property type="molecule type" value="Genomic_DNA"/>
</dbReference>
<dbReference type="PRINTS" id="PR00038">
    <property type="entry name" value="HTHLUXR"/>
</dbReference>
<protein>
    <recommendedName>
        <fullName evidence="4">HTH luxR-type domain-containing protein</fullName>
    </recommendedName>
</protein>
<dbReference type="InterPro" id="IPR041617">
    <property type="entry name" value="TPR_MalT"/>
</dbReference>
<dbReference type="SUPFAM" id="SSF46894">
    <property type="entry name" value="C-terminal effector domain of the bipartite response regulators"/>
    <property type="match status" value="1"/>
</dbReference>
<dbReference type="InterPro" id="IPR000792">
    <property type="entry name" value="Tscrpt_reg_LuxR_C"/>
</dbReference>
<accession>A0A0N8PT14</accession>
<evidence type="ECO:0000313" key="5">
    <source>
        <dbReference type="EMBL" id="KPV54253.1"/>
    </source>
</evidence>
<dbReference type="GO" id="GO:0003677">
    <property type="term" value="F:DNA binding"/>
    <property type="evidence" value="ECO:0007669"/>
    <property type="project" value="UniProtKB-KW"/>
</dbReference>
<gene>
    <name evidence="5" type="ORF">SE17_04830</name>
</gene>
<reference evidence="5 6" key="1">
    <citation type="submission" date="2015-09" db="EMBL/GenBank/DDBJ databases">
        <title>Draft genome sequence of Kouleothrix aurantiaca JCM 19913.</title>
        <authorList>
            <person name="Hemp J."/>
        </authorList>
    </citation>
    <scope>NUCLEOTIDE SEQUENCE [LARGE SCALE GENOMIC DNA]</scope>
    <source>
        <strain evidence="5 6">COM-B</strain>
    </source>
</reference>
<dbReference type="InterPro" id="IPR036388">
    <property type="entry name" value="WH-like_DNA-bd_sf"/>
</dbReference>
<dbReference type="InterPro" id="IPR016032">
    <property type="entry name" value="Sig_transdc_resp-reg_C-effctor"/>
</dbReference>
<evidence type="ECO:0000256" key="2">
    <source>
        <dbReference type="ARBA" id="ARBA00023125"/>
    </source>
</evidence>
<proteinExistence type="predicted"/>
<organism evidence="5 6">
    <name type="scientific">Kouleothrix aurantiaca</name>
    <dbReference type="NCBI Taxonomy" id="186479"/>
    <lineage>
        <taxon>Bacteria</taxon>
        <taxon>Bacillati</taxon>
        <taxon>Chloroflexota</taxon>
        <taxon>Chloroflexia</taxon>
        <taxon>Chloroflexales</taxon>
        <taxon>Roseiflexineae</taxon>
        <taxon>Roseiflexaceae</taxon>
        <taxon>Kouleothrix</taxon>
    </lineage>
</organism>
<evidence type="ECO:0000256" key="3">
    <source>
        <dbReference type="ARBA" id="ARBA00023163"/>
    </source>
</evidence>
<dbReference type="Pfam" id="PF00196">
    <property type="entry name" value="GerE"/>
    <property type="match status" value="1"/>
</dbReference>
<dbReference type="Pfam" id="PF17874">
    <property type="entry name" value="TPR_MalT"/>
    <property type="match status" value="1"/>
</dbReference>
<dbReference type="SMART" id="SM00421">
    <property type="entry name" value="HTH_LUXR"/>
    <property type="match status" value="1"/>
</dbReference>